<sequence length="73" mass="8274">MLSLVFDISIPAQEFLRVYQGTANRVLIRSRTGRTISLPARHLQPFLTRNGISGSFIMEFNAQGQLLDLRRLA</sequence>
<proteinExistence type="predicted"/>
<accession>A0AAF0AI04</accession>
<evidence type="ECO:0000313" key="1">
    <source>
        <dbReference type="EMBL" id="WBE24459.1"/>
    </source>
</evidence>
<keyword evidence="2" id="KW-1185">Reference proteome</keyword>
<dbReference type="Pfam" id="PF11197">
    <property type="entry name" value="DUF2835"/>
    <property type="match status" value="1"/>
</dbReference>
<reference evidence="1 2" key="1">
    <citation type="submission" date="2022-12" db="EMBL/GenBank/DDBJ databases">
        <title>Coexistence and Characterization of a Novel Tigecycline Resistance gene tet(X) variant and blaNDM-1 in a Pseudomonas caeni Isolate of Chicken Origin.</title>
        <authorList>
            <person name="Lu X."/>
            <person name="Zhang L."/>
            <person name="Li R."/>
            <person name="Wang Z."/>
        </authorList>
    </citation>
    <scope>NUCLEOTIDE SEQUENCE [LARGE SCALE GENOMIC DNA]</scope>
    <source>
        <strain evidence="1 2">CE14</strain>
    </source>
</reference>
<dbReference type="InterPro" id="IPR021363">
    <property type="entry name" value="DUF2835"/>
</dbReference>
<protein>
    <submittedName>
        <fullName evidence="1">DUF2835 domain-containing protein</fullName>
    </submittedName>
</protein>
<dbReference type="Proteomes" id="UP001212189">
    <property type="component" value="Chromosome"/>
</dbReference>
<dbReference type="RefSeq" id="WP_269817402.1">
    <property type="nucleotide sequence ID" value="NZ_CP114976.1"/>
</dbReference>
<gene>
    <name evidence="1" type="ORF">O6P33_08730</name>
</gene>
<dbReference type="EMBL" id="CP114976">
    <property type="protein sequence ID" value="WBE24459.1"/>
    <property type="molecule type" value="Genomic_DNA"/>
</dbReference>
<dbReference type="KEGG" id="dce:O6P33_08730"/>
<name>A0AAF0AI04_9GAMM</name>
<dbReference type="AlphaFoldDB" id="A0AAF0AI04"/>
<evidence type="ECO:0000313" key="2">
    <source>
        <dbReference type="Proteomes" id="UP001212189"/>
    </source>
</evidence>
<organism evidence="1 2">
    <name type="scientific">Denitrificimonas caeni</name>
    <dbReference type="NCBI Taxonomy" id="521720"/>
    <lineage>
        <taxon>Bacteria</taxon>
        <taxon>Pseudomonadati</taxon>
        <taxon>Pseudomonadota</taxon>
        <taxon>Gammaproteobacteria</taxon>
        <taxon>Pseudomonadales</taxon>
        <taxon>Pseudomonadaceae</taxon>
        <taxon>Denitrificimonas</taxon>
    </lineage>
</organism>